<evidence type="ECO:0000256" key="6">
    <source>
        <dbReference type="ARBA" id="ARBA00022723"/>
    </source>
</evidence>
<dbReference type="EMBL" id="CAKLPY010000002">
    <property type="protein sequence ID" value="CAH0997172.1"/>
    <property type="molecule type" value="Genomic_DNA"/>
</dbReference>
<feature type="domain" description="DUF83" evidence="14">
    <location>
        <begin position="6"/>
        <end position="189"/>
    </location>
</feature>
<keyword evidence="5 13" id="KW-0540">Nuclease</keyword>
<keyword evidence="8 13" id="KW-0269">Exonuclease</keyword>
<evidence type="ECO:0000256" key="8">
    <source>
        <dbReference type="ARBA" id="ARBA00022839"/>
    </source>
</evidence>
<evidence type="ECO:0000256" key="7">
    <source>
        <dbReference type="ARBA" id="ARBA00022801"/>
    </source>
</evidence>
<evidence type="ECO:0000256" key="5">
    <source>
        <dbReference type="ARBA" id="ARBA00022722"/>
    </source>
</evidence>
<dbReference type="Gene3D" id="3.90.320.10">
    <property type="match status" value="1"/>
</dbReference>
<evidence type="ECO:0000256" key="4">
    <source>
        <dbReference type="ARBA" id="ARBA00020049"/>
    </source>
</evidence>
<keyword evidence="12 13" id="KW-0464">Manganese</keyword>
<evidence type="ECO:0000256" key="11">
    <source>
        <dbReference type="ARBA" id="ARBA00023118"/>
    </source>
</evidence>
<evidence type="ECO:0000256" key="2">
    <source>
        <dbReference type="ARBA" id="ARBA00009189"/>
    </source>
</evidence>
<evidence type="ECO:0000256" key="13">
    <source>
        <dbReference type="RuleBase" id="RU365022"/>
    </source>
</evidence>
<dbReference type="InterPro" id="IPR013343">
    <property type="entry name" value="CRISPR-assoc_prot_Cas4"/>
</dbReference>
<keyword evidence="11 13" id="KW-0051">Antiviral defense</keyword>
<name>A0ABM9AU25_9BACT</name>
<keyword evidence="10 13" id="KW-0411">Iron-sulfur</keyword>
<proteinExistence type="inferred from homology"/>
<dbReference type="PANTHER" id="PTHR36531:SF6">
    <property type="entry name" value="DNA REPLICATION ATP-DEPENDENT HELICASE_NUCLEASE DNA2"/>
    <property type="match status" value="1"/>
</dbReference>
<evidence type="ECO:0000313" key="16">
    <source>
        <dbReference type="Proteomes" id="UP000837932"/>
    </source>
</evidence>
<dbReference type="InterPro" id="IPR051827">
    <property type="entry name" value="Cas4_exonuclease"/>
</dbReference>
<evidence type="ECO:0000259" key="14">
    <source>
        <dbReference type="Pfam" id="PF01930"/>
    </source>
</evidence>
<keyword evidence="16" id="KW-1185">Reference proteome</keyword>
<dbReference type="RefSeq" id="WP_238807764.1">
    <property type="nucleotide sequence ID" value="NZ_CAKLPY010000002.1"/>
</dbReference>
<dbReference type="PANTHER" id="PTHR36531">
    <property type="entry name" value="CRISPR-ASSOCIATED EXONUCLEASE CAS4"/>
    <property type="match status" value="1"/>
</dbReference>
<evidence type="ECO:0000313" key="15">
    <source>
        <dbReference type="EMBL" id="CAH0997172.1"/>
    </source>
</evidence>
<accession>A0ABM9AU25</accession>
<comment type="function">
    <text evidence="13">CRISPR (clustered regularly interspaced short palindromic repeat) is an adaptive immune system that provides protection against mobile genetic elements (viruses, transposable elements and conjugative plasmids). CRISPR clusters contain sequences complementary to antecedent mobile elements and target invading nucleic acids. CRISPR clusters are transcribed and processed into CRISPR RNA (crRNA).</text>
</comment>
<evidence type="ECO:0000256" key="3">
    <source>
        <dbReference type="ARBA" id="ARBA00012768"/>
    </source>
</evidence>
<evidence type="ECO:0000256" key="9">
    <source>
        <dbReference type="ARBA" id="ARBA00023004"/>
    </source>
</evidence>
<comment type="similarity">
    <text evidence="2 13">Belongs to the CRISPR-associated exonuclease Cas4 family.</text>
</comment>
<keyword evidence="7 13" id="KW-0378">Hydrolase</keyword>
<evidence type="ECO:0000256" key="1">
    <source>
        <dbReference type="ARBA" id="ARBA00001966"/>
    </source>
</evidence>
<comment type="caution">
    <text evidence="15">The sequence shown here is derived from an EMBL/GenBank/DDBJ whole genome shotgun (WGS) entry which is preliminary data.</text>
</comment>
<keyword evidence="9 13" id="KW-0408">Iron</keyword>
<reference evidence="15" key="1">
    <citation type="submission" date="2021-12" db="EMBL/GenBank/DDBJ databases">
        <authorList>
            <person name="Rodrigo-Torres L."/>
            <person name="Arahal R. D."/>
            <person name="Lucena T."/>
        </authorList>
    </citation>
    <scope>NUCLEOTIDE SEQUENCE</scope>
    <source>
        <strain evidence="15">CECT 8858</strain>
    </source>
</reference>
<sequence length="190" mass="22996">MTITPSHIIEYLYCPRFTFFEYVLAIPQYEDRHYKVQRGREVHDKKLEQNKDYLRRRIGVVERYNDQYLTSDLLRGRIDEVVKLENGTMSPLDYKFAQYDEKTYETYKTQLYCYAWLIEENFGCKVEKGFLVYTRSNNKLIDVEIKDSDKQLVKEYAREIVSMIDKNLYPKATKYKQRCLTCTYRNICTQ</sequence>
<comment type="cofactor">
    <cofactor evidence="13">
        <name>iron-sulfur cluster</name>
        <dbReference type="ChEBI" id="CHEBI:30408"/>
    </cofactor>
</comment>
<dbReference type="InterPro" id="IPR011604">
    <property type="entry name" value="PDDEXK-like_dom_sf"/>
</dbReference>
<dbReference type="NCBIfam" id="TIGR00372">
    <property type="entry name" value="cas4"/>
    <property type="match status" value="1"/>
</dbReference>
<dbReference type="Proteomes" id="UP000837932">
    <property type="component" value="Unassembled WGS sequence"/>
</dbReference>
<gene>
    <name evidence="15" type="ORF">EMA8858_03309</name>
</gene>
<comment type="cofactor">
    <cofactor evidence="13">
        <name>Mg(2+)</name>
        <dbReference type="ChEBI" id="CHEBI:18420"/>
    </cofactor>
    <cofactor evidence="13">
        <name>Mn(2+)</name>
        <dbReference type="ChEBI" id="CHEBI:29035"/>
    </cofactor>
    <text evidence="13">Mg(2+) or Mn(2+) required for ssDNA cleavage activity.</text>
</comment>
<dbReference type="InterPro" id="IPR022765">
    <property type="entry name" value="Dna2/Cas4_DUF83"/>
</dbReference>
<keyword evidence="6 13" id="KW-0479">Metal-binding</keyword>
<evidence type="ECO:0000256" key="12">
    <source>
        <dbReference type="ARBA" id="ARBA00023211"/>
    </source>
</evidence>
<dbReference type="Pfam" id="PF01930">
    <property type="entry name" value="Cas_Cas4"/>
    <property type="match status" value="1"/>
</dbReference>
<evidence type="ECO:0000256" key="10">
    <source>
        <dbReference type="ARBA" id="ARBA00023014"/>
    </source>
</evidence>
<dbReference type="EC" id="3.1.12.1" evidence="3 13"/>
<comment type="cofactor">
    <cofactor evidence="1">
        <name>[4Fe-4S] cluster</name>
        <dbReference type="ChEBI" id="CHEBI:49883"/>
    </cofactor>
</comment>
<protein>
    <recommendedName>
        <fullName evidence="4 13">CRISPR-associated exonuclease Cas4</fullName>
        <ecNumber evidence="3 13">3.1.12.1</ecNumber>
    </recommendedName>
</protein>
<organism evidence="15 16">
    <name type="scientific">Emticicia aquatica</name>
    <dbReference type="NCBI Taxonomy" id="1681835"/>
    <lineage>
        <taxon>Bacteria</taxon>
        <taxon>Pseudomonadati</taxon>
        <taxon>Bacteroidota</taxon>
        <taxon>Cytophagia</taxon>
        <taxon>Cytophagales</taxon>
        <taxon>Leadbetterellaceae</taxon>
        <taxon>Emticicia</taxon>
    </lineage>
</organism>